<accession>A0A1F7UFX3</accession>
<organism evidence="4 5">
    <name type="scientific">Candidatus Uhrbacteria bacterium RIFCSPHIGHO2_12_FULL_54_23</name>
    <dbReference type="NCBI Taxonomy" id="1802397"/>
    <lineage>
        <taxon>Bacteria</taxon>
        <taxon>Candidatus Uhriibacteriota</taxon>
    </lineage>
</organism>
<evidence type="ECO:0000313" key="5">
    <source>
        <dbReference type="Proteomes" id="UP000176604"/>
    </source>
</evidence>
<dbReference type="InterPro" id="IPR007630">
    <property type="entry name" value="RNA_pol_sigma70_r4"/>
</dbReference>
<comment type="caution">
    <text evidence="4">The sequence shown here is derived from an EMBL/GenBank/DDBJ whole genome shotgun (WGS) entry which is preliminary data.</text>
</comment>
<dbReference type="PROSITE" id="PS51913">
    <property type="entry name" value="HTH_HARE"/>
    <property type="match status" value="1"/>
</dbReference>
<dbReference type="InterPro" id="IPR000943">
    <property type="entry name" value="RNA_pol_sigma70"/>
</dbReference>
<dbReference type="GO" id="GO:0006352">
    <property type="term" value="P:DNA-templated transcription initiation"/>
    <property type="evidence" value="ECO:0007669"/>
    <property type="project" value="InterPro"/>
</dbReference>
<evidence type="ECO:0000259" key="3">
    <source>
        <dbReference type="PROSITE" id="PS51913"/>
    </source>
</evidence>
<feature type="compositionally biased region" description="Pro residues" evidence="2">
    <location>
        <begin position="391"/>
        <end position="405"/>
    </location>
</feature>
<protein>
    <recommendedName>
        <fullName evidence="3">HTH HARE-type domain-containing protein</fullName>
    </recommendedName>
</protein>
<evidence type="ECO:0000313" key="4">
    <source>
        <dbReference type="EMBL" id="OGL77186.1"/>
    </source>
</evidence>
<dbReference type="STRING" id="1802397.A3J43_00170"/>
<dbReference type="EMBL" id="MGEF01000064">
    <property type="protein sequence ID" value="OGL77186.1"/>
    <property type="molecule type" value="Genomic_DNA"/>
</dbReference>
<dbReference type="InterPro" id="IPR007759">
    <property type="entry name" value="Asxl_HARE-HTH"/>
</dbReference>
<dbReference type="GO" id="GO:0003700">
    <property type="term" value="F:DNA-binding transcription factor activity"/>
    <property type="evidence" value="ECO:0007669"/>
    <property type="project" value="InterPro"/>
</dbReference>
<feature type="domain" description="HTH HARE-type" evidence="3">
    <location>
        <begin position="256"/>
        <end position="320"/>
    </location>
</feature>
<dbReference type="Pfam" id="PF04545">
    <property type="entry name" value="Sigma70_r4"/>
    <property type="match status" value="1"/>
</dbReference>
<evidence type="ECO:0000256" key="2">
    <source>
        <dbReference type="SAM" id="MobiDB-lite"/>
    </source>
</evidence>
<dbReference type="InterPro" id="IPR038087">
    <property type="entry name" value="RNAP_delta_N_dom_sf"/>
</dbReference>
<dbReference type="AlphaFoldDB" id="A0A1F7UFX3"/>
<reference evidence="4 5" key="1">
    <citation type="journal article" date="2016" name="Nat. Commun.">
        <title>Thousands of microbial genomes shed light on interconnected biogeochemical processes in an aquifer system.</title>
        <authorList>
            <person name="Anantharaman K."/>
            <person name="Brown C.T."/>
            <person name="Hug L.A."/>
            <person name="Sharon I."/>
            <person name="Castelle C.J."/>
            <person name="Probst A.J."/>
            <person name="Thomas B.C."/>
            <person name="Singh A."/>
            <person name="Wilkins M.J."/>
            <person name="Karaoz U."/>
            <person name="Brodie E.L."/>
            <person name="Williams K.H."/>
            <person name="Hubbard S.S."/>
            <person name="Banfield J.F."/>
        </authorList>
    </citation>
    <scope>NUCLEOTIDE SEQUENCE [LARGE SCALE GENOMIC DNA]</scope>
</reference>
<dbReference type="Proteomes" id="UP000176604">
    <property type="component" value="Unassembled WGS sequence"/>
</dbReference>
<name>A0A1F7UFX3_9BACT</name>
<dbReference type="CDD" id="cd06171">
    <property type="entry name" value="Sigma70_r4"/>
    <property type="match status" value="1"/>
</dbReference>
<keyword evidence="1" id="KW-0804">Transcription</keyword>
<dbReference type="InterPro" id="IPR036388">
    <property type="entry name" value="WH-like_DNA-bd_sf"/>
</dbReference>
<feature type="region of interest" description="Disordered" evidence="2">
    <location>
        <begin position="375"/>
        <end position="405"/>
    </location>
</feature>
<dbReference type="PANTHER" id="PTHR30603:SF47">
    <property type="entry name" value="RNA POLYMERASE SIGMA FACTOR SIGD, CHLOROPLASTIC"/>
    <property type="match status" value="1"/>
</dbReference>
<evidence type="ECO:0000256" key="1">
    <source>
        <dbReference type="ARBA" id="ARBA00023163"/>
    </source>
</evidence>
<dbReference type="Gene3D" id="1.10.10.1250">
    <property type="entry name" value="RNA polymerase, subunit delta, N-terminal domain"/>
    <property type="match status" value="1"/>
</dbReference>
<dbReference type="Gene3D" id="1.10.10.10">
    <property type="entry name" value="Winged helix-like DNA-binding domain superfamily/Winged helix DNA-binding domain"/>
    <property type="match status" value="1"/>
</dbReference>
<gene>
    <name evidence="4" type="ORF">A3J43_00170</name>
</gene>
<dbReference type="InterPro" id="IPR050239">
    <property type="entry name" value="Sigma-70_RNA_pol_init_factors"/>
</dbReference>
<dbReference type="PRINTS" id="PR00046">
    <property type="entry name" value="SIGMA70FCT"/>
</dbReference>
<proteinExistence type="predicted"/>
<dbReference type="PANTHER" id="PTHR30603">
    <property type="entry name" value="RNA POLYMERASE SIGMA FACTOR RPO"/>
    <property type="match status" value="1"/>
</dbReference>
<dbReference type="InterPro" id="IPR013324">
    <property type="entry name" value="RNA_pol_sigma_r3/r4-like"/>
</dbReference>
<dbReference type="SUPFAM" id="SSF88659">
    <property type="entry name" value="Sigma3 and sigma4 domains of RNA polymerase sigma factors"/>
    <property type="match status" value="1"/>
</dbReference>
<sequence length="405" mass="45490">MSSILDRVLLSQEISERQRLSPVDISGQCLKLISAREADVLRQRFGLDGDEPKTLEVIGKRYAVTRERVRQIERQGIERIRHAKAFAAISEGISNLVHHSLVSHGHIRRQDVLMDDLLSQSGDSPANKSSLAFIIEQLLTHVVEEVDDADRHPSWKLKDSALELFHDVIDAVRSILNDHTQPLEFQKLAERFLAHPTAQARAHEFRAFSPYGAAADDEDQEIVARVIQSYLECSRHIQQNPFGEWGLSTWHSIRPKRMSDKIYLVLKKHGSPLHFTVITEHINHTKFDHKTAHAPTVHNELILDARFVLVGRGMYALQEWGYEPGVVADVIEKVLTRAGGPLTRDEIVDAVTTQRMVKRGTILLALNNRGRFAPLPDGRYASAHTPQPSDTIPPPQSGDASPPSP</sequence>